<dbReference type="InterPro" id="IPR011057">
    <property type="entry name" value="Mss4-like_sf"/>
</dbReference>
<dbReference type="EMBL" id="JAPUFD010000002">
    <property type="protein sequence ID" value="MDI1485892.1"/>
    <property type="molecule type" value="Genomic_DNA"/>
</dbReference>
<dbReference type="GO" id="GO:0046872">
    <property type="term" value="F:metal ion binding"/>
    <property type="evidence" value="ECO:0007669"/>
    <property type="project" value="UniProtKB-KW"/>
</dbReference>
<dbReference type="PANTHER" id="PTHR33337:SF40">
    <property type="entry name" value="CENP-V_GFA DOMAIN-CONTAINING PROTEIN-RELATED"/>
    <property type="match status" value="1"/>
</dbReference>
<protein>
    <recommendedName>
        <fullName evidence="5">CENP-V/GFA domain-containing protein</fullName>
    </recommendedName>
</protein>
<dbReference type="PROSITE" id="PS51891">
    <property type="entry name" value="CENP_V_GFA"/>
    <property type="match status" value="1"/>
</dbReference>
<evidence type="ECO:0000256" key="2">
    <source>
        <dbReference type="ARBA" id="ARBA00022723"/>
    </source>
</evidence>
<sequence>MADTSGKAPEDESMTKLRLTCLCGGVKASFSVPDSALPLSFDICHCQTCRHSSGQLAIQACEIPPQHRSSFSVEGSIAKYDATGKLLRCFCHTCGANVYFEDMDTKDIFFDVGGLEWEGRSDLLKAVQHIYVSDTTDGGMSVWLPDLPAYREHPDHGPEVPLKELIAPKKAPVTSTPSSTAAKEKEYLPCYCRCKAIQFKISRPHEQSRETVAGPYADLLKPFVSTPSLVRQNRDNEPWHLSQPDSTRYTAGLCACNSCRKSSGFDIQSWAYIPLVNLHEAEDDSARPLDINALKKKTNSLLKTHHSSPGKYREFCGRCGATIFWHCDERPGLMDVSIGLMEAPEGARADNWLDIQTGRVSFEEEAVNKKFVGSLKEGLKAWGNGAQG</sequence>
<proteinExistence type="inferred from homology"/>
<dbReference type="Gene3D" id="3.90.1590.10">
    <property type="entry name" value="glutathione-dependent formaldehyde- activating enzyme (gfa)"/>
    <property type="match status" value="2"/>
</dbReference>
<comment type="similarity">
    <text evidence="1">Belongs to the Gfa family.</text>
</comment>
<dbReference type="GO" id="GO:0016846">
    <property type="term" value="F:carbon-sulfur lyase activity"/>
    <property type="evidence" value="ECO:0007669"/>
    <property type="project" value="InterPro"/>
</dbReference>
<keyword evidence="7" id="KW-1185">Reference proteome</keyword>
<evidence type="ECO:0000256" key="3">
    <source>
        <dbReference type="ARBA" id="ARBA00022833"/>
    </source>
</evidence>
<keyword evidence="3" id="KW-0862">Zinc</keyword>
<name>A0AA43QG34_9LECA</name>
<evidence type="ECO:0000313" key="6">
    <source>
        <dbReference type="EMBL" id="MDI1485892.1"/>
    </source>
</evidence>
<dbReference type="Pfam" id="PF04828">
    <property type="entry name" value="GFA"/>
    <property type="match status" value="2"/>
</dbReference>
<organism evidence="6 7">
    <name type="scientific">Ramalina farinacea</name>
    <dbReference type="NCBI Taxonomy" id="258253"/>
    <lineage>
        <taxon>Eukaryota</taxon>
        <taxon>Fungi</taxon>
        <taxon>Dikarya</taxon>
        <taxon>Ascomycota</taxon>
        <taxon>Pezizomycotina</taxon>
        <taxon>Lecanoromycetes</taxon>
        <taxon>OSLEUM clade</taxon>
        <taxon>Lecanoromycetidae</taxon>
        <taxon>Lecanorales</taxon>
        <taxon>Lecanorineae</taxon>
        <taxon>Ramalinaceae</taxon>
        <taxon>Ramalina</taxon>
    </lineage>
</organism>
<keyword evidence="4" id="KW-0456">Lyase</keyword>
<keyword evidence="2" id="KW-0479">Metal-binding</keyword>
<feature type="domain" description="CENP-V/GFA" evidence="5">
    <location>
        <begin position="17"/>
        <end position="144"/>
    </location>
</feature>
<evidence type="ECO:0000256" key="1">
    <source>
        <dbReference type="ARBA" id="ARBA00005495"/>
    </source>
</evidence>
<dbReference type="AlphaFoldDB" id="A0AA43QG34"/>
<evidence type="ECO:0000313" key="7">
    <source>
        <dbReference type="Proteomes" id="UP001161017"/>
    </source>
</evidence>
<reference evidence="6" key="1">
    <citation type="journal article" date="2023" name="Genome Biol. Evol.">
        <title>First Whole Genome Sequence and Flow Cytometry Genome Size Data for the Lichen-Forming Fungus Ramalina farinacea (Ascomycota).</title>
        <authorList>
            <person name="Llewellyn T."/>
            <person name="Mian S."/>
            <person name="Hill R."/>
            <person name="Leitch I.J."/>
            <person name="Gaya E."/>
        </authorList>
    </citation>
    <scope>NUCLEOTIDE SEQUENCE</scope>
    <source>
        <strain evidence="6">LIQ254RAFAR</strain>
    </source>
</reference>
<dbReference type="PANTHER" id="PTHR33337">
    <property type="entry name" value="GFA DOMAIN-CONTAINING PROTEIN"/>
    <property type="match status" value="1"/>
</dbReference>
<dbReference type="InterPro" id="IPR006913">
    <property type="entry name" value="CENP-V/GFA"/>
</dbReference>
<dbReference type="Proteomes" id="UP001161017">
    <property type="component" value="Unassembled WGS sequence"/>
</dbReference>
<evidence type="ECO:0000256" key="4">
    <source>
        <dbReference type="ARBA" id="ARBA00023239"/>
    </source>
</evidence>
<gene>
    <name evidence="6" type="ORF">OHK93_004081</name>
</gene>
<accession>A0AA43QG34</accession>
<dbReference type="SUPFAM" id="SSF51316">
    <property type="entry name" value="Mss4-like"/>
    <property type="match status" value="2"/>
</dbReference>
<evidence type="ECO:0000259" key="5">
    <source>
        <dbReference type="PROSITE" id="PS51891"/>
    </source>
</evidence>
<comment type="caution">
    <text evidence="6">The sequence shown here is derived from an EMBL/GenBank/DDBJ whole genome shotgun (WGS) entry which is preliminary data.</text>
</comment>